<name>A0A401SVF4_CHIPU</name>
<comment type="caution">
    <text evidence="1">The sequence shown here is derived from an EMBL/GenBank/DDBJ whole genome shotgun (WGS) entry which is preliminary data.</text>
</comment>
<organism evidence="1 2">
    <name type="scientific">Chiloscyllium punctatum</name>
    <name type="common">Brownbanded bambooshark</name>
    <name type="synonym">Hemiscyllium punctatum</name>
    <dbReference type="NCBI Taxonomy" id="137246"/>
    <lineage>
        <taxon>Eukaryota</taxon>
        <taxon>Metazoa</taxon>
        <taxon>Chordata</taxon>
        <taxon>Craniata</taxon>
        <taxon>Vertebrata</taxon>
        <taxon>Chondrichthyes</taxon>
        <taxon>Elasmobranchii</taxon>
        <taxon>Galeomorphii</taxon>
        <taxon>Galeoidea</taxon>
        <taxon>Orectolobiformes</taxon>
        <taxon>Hemiscylliidae</taxon>
        <taxon>Chiloscyllium</taxon>
    </lineage>
</organism>
<sequence length="77" mass="8438">MSNGGKLWSFLCLDVYVNLKFIPSTFRNSAALRLRSCLDVPAHPPNNNSESAEPTVVIICGIVCQNQVTVFKRKGGN</sequence>
<keyword evidence="2" id="KW-1185">Reference proteome</keyword>
<evidence type="ECO:0000313" key="1">
    <source>
        <dbReference type="EMBL" id="GCC34387.1"/>
    </source>
</evidence>
<gene>
    <name evidence="1" type="ORF">chiPu_0012860</name>
</gene>
<proteinExistence type="predicted"/>
<dbReference type="Proteomes" id="UP000287033">
    <property type="component" value="Unassembled WGS sequence"/>
</dbReference>
<accession>A0A401SVF4</accession>
<dbReference type="EMBL" id="BEZZ01000593">
    <property type="protein sequence ID" value="GCC34387.1"/>
    <property type="molecule type" value="Genomic_DNA"/>
</dbReference>
<dbReference type="AlphaFoldDB" id="A0A401SVF4"/>
<evidence type="ECO:0000313" key="2">
    <source>
        <dbReference type="Proteomes" id="UP000287033"/>
    </source>
</evidence>
<protein>
    <submittedName>
        <fullName evidence="1">Uncharacterized protein</fullName>
    </submittedName>
</protein>
<reference evidence="1 2" key="1">
    <citation type="journal article" date="2018" name="Nat. Ecol. Evol.">
        <title>Shark genomes provide insights into elasmobranch evolution and the origin of vertebrates.</title>
        <authorList>
            <person name="Hara Y"/>
            <person name="Yamaguchi K"/>
            <person name="Onimaru K"/>
            <person name="Kadota M"/>
            <person name="Koyanagi M"/>
            <person name="Keeley SD"/>
            <person name="Tatsumi K"/>
            <person name="Tanaka K"/>
            <person name="Motone F"/>
            <person name="Kageyama Y"/>
            <person name="Nozu R"/>
            <person name="Adachi N"/>
            <person name="Nishimura O"/>
            <person name="Nakagawa R"/>
            <person name="Tanegashima C"/>
            <person name="Kiyatake I"/>
            <person name="Matsumoto R"/>
            <person name="Murakumo K"/>
            <person name="Nishida K"/>
            <person name="Terakita A"/>
            <person name="Kuratani S"/>
            <person name="Sato K"/>
            <person name="Hyodo S Kuraku.S."/>
        </authorList>
    </citation>
    <scope>NUCLEOTIDE SEQUENCE [LARGE SCALE GENOMIC DNA]</scope>
</reference>